<proteinExistence type="predicted"/>
<protein>
    <submittedName>
        <fullName evidence="1">Uncharacterized protein</fullName>
    </submittedName>
</protein>
<dbReference type="EnsemblPlants" id="AET7Gv20831500.1">
    <property type="protein sequence ID" value="AET7Gv20831500.1"/>
    <property type="gene ID" value="AET7Gv20831500"/>
</dbReference>
<dbReference type="Proteomes" id="UP000015105">
    <property type="component" value="Chromosome 7D"/>
</dbReference>
<evidence type="ECO:0000313" key="1">
    <source>
        <dbReference type="EnsemblPlants" id="AET7Gv20831500.2"/>
    </source>
</evidence>
<reference evidence="1" key="4">
    <citation type="submission" date="2019-03" db="UniProtKB">
        <authorList>
            <consortium name="EnsemblPlants"/>
        </authorList>
    </citation>
    <scope>IDENTIFICATION</scope>
</reference>
<reference evidence="2" key="2">
    <citation type="journal article" date="2017" name="Nat. Plants">
        <title>The Aegilops tauschii genome reveals multiple impacts of transposons.</title>
        <authorList>
            <person name="Zhao G."/>
            <person name="Zou C."/>
            <person name="Li K."/>
            <person name="Wang K."/>
            <person name="Li T."/>
            <person name="Gao L."/>
            <person name="Zhang X."/>
            <person name="Wang H."/>
            <person name="Yang Z."/>
            <person name="Liu X."/>
            <person name="Jiang W."/>
            <person name="Mao L."/>
            <person name="Kong X."/>
            <person name="Jiao Y."/>
            <person name="Jia J."/>
        </authorList>
    </citation>
    <scope>NUCLEOTIDE SEQUENCE [LARGE SCALE GENOMIC DNA]</scope>
    <source>
        <strain evidence="2">cv. AL8/78</strain>
    </source>
</reference>
<reference evidence="1" key="3">
    <citation type="journal article" date="2017" name="Nature">
        <title>Genome sequence of the progenitor of the wheat D genome Aegilops tauschii.</title>
        <authorList>
            <person name="Luo M.C."/>
            <person name="Gu Y.Q."/>
            <person name="Puiu D."/>
            <person name="Wang H."/>
            <person name="Twardziok S.O."/>
            <person name="Deal K.R."/>
            <person name="Huo N."/>
            <person name="Zhu T."/>
            <person name="Wang L."/>
            <person name="Wang Y."/>
            <person name="McGuire P.E."/>
            <person name="Liu S."/>
            <person name="Long H."/>
            <person name="Ramasamy R.K."/>
            <person name="Rodriguez J.C."/>
            <person name="Van S.L."/>
            <person name="Yuan L."/>
            <person name="Wang Z."/>
            <person name="Xia Z."/>
            <person name="Xiao L."/>
            <person name="Anderson O.D."/>
            <person name="Ouyang S."/>
            <person name="Liang Y."/>
            <person name="Zimin A.V."/>
            <person name="Pertea G."/>
            <person name="Qi P."/>
            <person name="Bennetzen J.L."/>
            <person name="Dai X."/>
            <person name="Dawson M.W."/>
            <person name="Muller H.G."/>
            <person name="Kugler K."/>
            <person name="Rivarola-Duarte L."/>
            <person name="Spannagl M."/>
            <person name="Mayer K.F.X."/>
            <person name="Lu F.H."/>
            <person name="Bevan M.W."/>
            <person name="Leroy P."/>
            <person name="Li P."/>
            <person name="You F.M."/>
            <person name="Sun Q."/>
            <person name="Liu Z."/>
            <person name="Lyons E."/>
            <person name="Wicker T."/>
            <person name="Salzberg S.L."/>
            <person name="Devos K.M."/>
            <person name="Dvorak J."/>
        </authorList>
    </citation>
    <scope>NUCLEOTIDE SEQUENCE [LARGE SCALE GENOMIC DNA]</scope>
    <source>
        <strain evidence="1">cv. AL8/78</strain>
    </source>
</reference>
<sequence length="64" mass="7010">MTASRYQEMLLTRCLLGAARQVSNDQNALKNLPSPLSTASELVGNFASRTSQPRTWSSSLVRTP</sequence>
<dbReference type="EnsemblPlants" id="AET7Gv20831500.2">
    <property type="protein sequence ID" value="AET7Gv20831500.2"/>
    <property type="gene ID" value="AET7Gv20831500"/>
</dbReference>
<dbReference type="Gramene" id="AET7Gv20831500.2">
    <property type="protein sequence ID" value="AET7Gv20831500.2"/>
    <property type="gene ID" value="AET7Gv20831500"/>
</dbReference>
<name>A0A453S6C7_AEGTS</name>
<organism evidence="1 2">
    <name type="scientific">Aegilops tauschii subsp. strangulata</name>
    <name type="common">Goatgrass</name>
    <dbReference type="NCBI Taxonomy" id="200361"/>
    <lineage>
        <taxon>Eukaryota</taxon>
        <taxon>Viridiplantae</taxon>
        <taxon>Streptophyta</taxon>
        <taxon>Embryophyta</taxon>
        <taxon>Tracheophyta</taxon>
        <taxon>Spermatophyta</taxon>
        <taxon>Magnoliopsida</taxon>
        <taxon>Liliopsida</taxon>
        <taxon>Poales</taxon>
        <taxon>Poaceae</taxon>
        <taxon>BOP clade</taxon>
        <taxon>Pooideae</taxon>
        <taxon>Triticodae</taxon>
        <taxon>Triticeae</taxon>
        <taxon>Triticinae</taxon>
        <taxon>Aegilops</taxon>
    </lineage>
</organism>
<dbReference type="Gramene" id="AET7Gv20831500.1">
    <property type="protein sequence ID" value="AET7Gv20831500.1"/>
    <property type="gene ID" value="AET7Gv20831500"/>
</dbReference>
<reference evidence="1" key="5">
    <citation type="journal article" date="2021" name="G3 (Bethesda)">
        <title>Aegilops tauschii genome assembly Aet v5.0 features greater sequence contiguity and improved annotation.</title>
        <authorList>
            <person name="Wang L."/>
            <person name="Zhu T."/>
            <person name="Rodriguez J.C."/>
            <person name="Deal K.R."/>
            <person name="Dubcovsky J."/>
            <person name="McGuire P.E."/>
            <person name="Lux T."/>
            <person name="Spannagl M."/>
            <person name="Mayer K.F.X."/>
            <person name="Baldrich P."/>
            <person name="Meyers B.C."/>
            <person name="Huo N."/>
            <person name="Gu Y.Q."/>
            <person name="Zhou H."/>
            <person name="Devos K.M."/>
            <person name="Bennetzen J.L."/>
            <person name="Unver T."/>
            <person name="Budak H."/>
            <person name="Gulick P.J."/>
            <person name="Galiba G."/>
            <person name="Kalapos B."/>
            <person name="Nelson D.R."/>
            <person name="Li P."/>
            <person name="You F.M."/>
            <person name="Luo M.C."/>
            <person name="Dvorak J."/>
        </authorList>
    </citation>
    <scope>NUCLEOTIDE SEQUENCE [LARGE SCALE GENOMIC DNA]</scope>
    <source>
        <strain evidence="1">cv. AL8/78</strain>
    </source>
</reference>
<reference evidence="2" key="1">
    <citation type="journal article" date="2014" name="Science">
        <title>Ancient hybridizations among the ancestral genomes of bread wheat.</title>
        <authorList>
            <consortium name="International Wheat Genome Sequencing Consortium,"/>
            <person name="Marcussen T."/>
            <person name="Sandve S.R."/>
            <person name="Heier L."/>
            <person name="Spannagl M."/>
            <person name="Pfeifer M."/>
            <person name="Jakobsen K.S."/>
            <person name="Wulff B.B."/>
            <person name="Steuernagel B."/>
            <person name="Mayer K.F."/>
            <person name="Olsen O.A."/>
        </authorList>
    </citation>
    <scope>NUCLEOTIDE SEQUENCE [LARGE SCALE GENOMIC DNA]</scope>
    <source>
        <strain evidence="2">cv. AL8/78</strain>
    </source>
</reference>
<dbReference type="AlphaFoldDB" id="A0A453S6C7"/>
<keyword evidence="2" id="KW-1185">Reference proteome</keyword>
<evidence type="ECO:0000313" key="2">
    <source>
        <dbReference type="Proteomes" id="UP000015105"/>
    </source>
</evidence>
<accession>A0A453S6C7</accession>